<name>A0A7Y9JR24_9ACTN</name>
<dbReference type="RefSeq" id="WP_179615717.1">
    <property type="nucleotide sequence ID" value="NZ_CP059163.1"/>
</dbReference>
<sequence>MTTSASRTPGRLHVEPADLRTAARLLDSTAGSLASVAPDLDGRPDAGASSDELATALGALAQAVAAVADEVRDIADR</sequence>
<dbReference type="AlphaFoldDB" id="A0A7Y9JR24"/>
<protein>
    <submittedName>
        <fullName evidence="1">Uncharacterized protein</fullName>
    </submittedName>
</protein>
<comment type="caution">
    <text evidence="1">The sequence shown here is derived from an EMBL/GenBank/DDBJ whole genome shotgun (WGS) entry which is preliminary data.</text>
</comment>
<keyword evidence="2" id="KW-1185">Reference proteome</keyword>
<evidence type="ECO:0000313" key="2">
    <source>
        <dbReference type="Proteomes" id="UP000516957"/>
    </source>
</evidence>
<proteinExistence type="predicted"/>
<gene>
    <name evidence="1" type="ORF">BKA08_002283</name>
</gene>
<accession>A0A7Y9JR24</accession>
<organism evidence="1 2">
    <name type="scientific">Nocardioides marinisabuli</name>
    <dbReference type="NCBI Taxonomy" id="419476"/>
    <lineage>
        <taxon>Bacteria</taxon>
        <taxon>Bacillati</taxon>
        <taxon>Actinomycetota</taxon>
        <taxon>Actinomycetes</taxon>
        <taxon>Propionibacteriales</taxon>
        <taxon>Nocardioidaceae</taxon>
        <taxon>Nocardioides</taxon>
    </lineage>
</organism>
<dbReference type="Proteomes" id="UP000516957">
    <property type="component" value="Unassembled WGS sequence"/>
</dbReference>
<dbReference type="EMBL" id="JACCBE010000001">
    <property type="protein sequence ID" value="NYD58045.1"/>
    <property type="molecule type" value="Genomic_DNA"/>
</dbReference>
<reference evidence="1 2" key="1">
    <citation type="submission" date="2020-07" db="EMBL/GenBank/DDBJ databases">
        <title>Sequencing the genomes of 1000 actinobacteria strains.</title>
        <authorList>
            <person name="Klenk H.-P."/>
        </authorList>
    </citation>
    <scope>NUCLEOTIDE SEQUENCE [LARGE SCALE GENOMIC DNA]</scope>
    <source>
        <strain evidence="1 2">DSM 18965</strain>
    </source>
</reference>
<evidence type="ECO:0000313" key="1">
    <source>
        <dbReference type="EMBL" id="NYD58045.1"/>
    </source>
</evidence>